<organism evidence="2 3">
    <name type="scientific">Symbiodinium microadriaticum</name>
    <name type="common">Dinoflagellate</name>
    <name type="synonym">Zooxanthella microadriatica</name>
    <dbReference type="NCBI Taxonomy" id="2951"/>
    <lineage>
        <taxon>Eukaryota</taxon>
        <taxon>Sar</taxon>
        <taxon>Alveolata</taxon>
        <taxon>Dinophyceae</taxon>
        <taxon>Suessiales</taxon>
        <taxon>Symbiodiniaceae</taxon>
        <taxon>Symbiodinium</taxon>
    </lineage>
</organism>
<keyword evidence="3" id="KW-1185">Reference proteome</keyword>
<gene>
    <name evidence="2" type="ORF">AK812_SmicGene9077</name>
</gene>
<dbReference type="OrthoDB" id="5370059at2759"/>
<evidence type="ECO:0000256" key="1">
    <source>
        <dbReference type="SAM" id="MobiDB-lite"/>
    </source>
</evidence>
<feature type="compositionally biased region" description="Low complexity" evidence="1">
    <location>
        <begin position="123"/>
        <end position="138"/>
    </location>
</feature>
<protein>
    <recommendedName>
        <fullName evidence="4">E3 ubiquitin-protein ligase HERC2</fullName>
    </recommendedName>
</protein>
<dbReference type="EMBL" id="LSRX01000137">
    <property type="protein sequence ID" value="OLQ07479.1"/>
    <property type="molecule type" value="Genomic_DNA"/>
</dbReference>
<proteinExistence type="predicted"/>
<dbReference type="Gene3D" id="2.130.10.30">
    <property type="entry name" value="Regulator of chromosome condensation 1/beta-lactamase-inhibitor protein II"/>
    <property type="match status" value="2"/>
</dbReference>
<feature type="compositionally biased region" description="Low complexity" evidence="1">
    <location>
        <begin position="91"/>
        <end position="106"/>
    </location>
</feature>
<reference evidence="2 3" key="1">
    <citation type="submission" date="2016-02" db="EMBL/GenBank/DDBJ databases">
        <title>Genome analysis of coral dinoflagellate symbionts highlights evolutionary adaptations to a symbiotic lifestyle.</title>
        <authorList>
            <person name="Aranda M."/>
            <person name="Li Y."/>
            <person name="Liew Y.J."/>
            <person name="Baumgarten S."/>
            <person name="Simakov O."/>
            <person name="Wilson M."/>
            <person name="Piel J."/>
            <person name="Ashoor H."/>
            <person name="Bougouffa S."/>
            <person name="Bajic V.B."/>
            <person name="Ryu T."/>
            <person name="Ravasi T."/>
            <person name="Bayer T."/>
            <person name="Micklem G."/>
            <person name="Kim H."/>
            <person name="Bhak J."/>
            <person name="Lajeunesse T.C."/>
            <person name="Voolstra C.R."/>
        </authorList>
    </citation>
    <scope>NUCLEOTIDE SEQUENCE [LARGE SCALE GENOMIC DNA]</scope>
    <source>
        <strain evidence="2 3">CCMP2467</strain>
    </source>
</reference>
<dbReference type="PANTHER" id="PTHR45982">
    <property type="entry name" value="REGULATOR OF CHROMOSOME CONDENSATION"/>
    <property type="match status" value="1"/>
</dbReference>
<dbReference type="InterPro" id="IPR009091">
    <property type="entry name" value="RCC1/BLIP-II"/>
</dbReference>
<dbReference type="SUPFAM" id="SSF50985">
    <property type="entry name" value="RCC1/BLIP-II"/>
    <property type="match status" value="1"/>
</dbReference>
<feature type="region of interest" description="Disordered" evidence="1">
    <location>
        <begin position="888"/>
        <end position="915"/>
    </location>
</feature>
<evidence type="ECO:0008006" key="4">
    <source>
        <dbReference type="Google" id="ProtNLM"/>
    </source>
</evidence>
<evidence type="ECO:0000313" key="2">
    <source>
        <dbReference type="EMBL" id="OLQ07479.1"/>
    </source>
</evidence>
<feature type="compositionally biased region" description="Low complexity" evidence="1">
    <location>
        <begin position="146"/>
        <end position="156"/>
    </location>
</feature>
<feature type="region of interest" description="Disordered" evidence="1">
    <location>
        <begin position="78"/>
        <end position="157"/>
    </location>
</feature>
<dbReference type="InterPro" id="IPR051553">
    <property type="entry name" value="Ran_GTPase-activating"/>
</dbReference>
<dbReference type="PANTHER" id="PTHR45982:SF1">
    <property type="entry name" value="REGULATOR OF CHROMOSOME CONDENSATION"/>
    <property type="match status" value="1"/>
</dbReference>
<evidence type="ECO:0000313" key="3">
    <source>
        <dbReference type="Proteomes" id="UP000186817"/>
    </source>
</evidence>
<dbReference type="Proteomes" id="UP000186817">
    <property type="component" value="Unassembled WGS sequence"/>
</dbReference>
<sequence length="974" mass="105293">MSQSLQFFIDPPIWLINSWRSSGWLLGRPFEVVVPIGSGAGSLITVQDWVVTASTSSTGQDSVESPKPSKLVVVQEPIPEAKRRHGEAPIETSEPVAEPVAEPSETQQLAEATEPSEPPGTTAEQVAEPAPVQEAPEPVAEPAPQSPAEQAPSGAPMQRMSELIQKQLHLPVEETVSPGSPLKRPATNRSVKRRDWADEEMAAAKWLLEAQAVLICCGSGSEAAPFYEGGQLYSNEEHFKAHYPNMQQKGFKTASDCIDLVDSRLSSQEKWAFWAELRAQRALGVGKGRLLDSTGSVLDGGAPLQMTSLQSVEPLTLQVGRVDLCRGEAAFAAILGDGSVVTWGHAVYGGDSSAVRDQLKNVQQIQSTRQAFAAILGDGSVVTWGHADAGGDSSAVRDQLRNVQQVQSADEAFAAILGDGSVVSWGRAGFGGDSSAVRDQLKNVSQTQATRFAFAAIVGDGSVVSWGDAESGGECQAKIIRQIRSAEECEADSGNSFCFCCDRWAIVADGSVVSWGDAESGGDSSAVRDQLKNVQQIQASDEAFAAILADGCVVTWGSAHSGGDSSAERDRLKNVQQIQATCQAFAAILGDGSVVTWGRAFHGGVSSAVRDQLENVQQIQATDEAFAAILGDGSVVSWGHAVYGGDSRAVRDQLDNSYDVENVYGFTVSPVFSCQTTPSDNFEHMQKTRKLPLDEATVERLGVAVGEKDYFVYTFIVAKVVGCPSMRNGTSAPRCPLCGGECIPNVRLSEAFNHGQYTRGLQDLIQWIQRCAESQLKLVVLEMDSSFKTNRLASFPMESIAADIPGSSLIRFSPEKYPFVPAVLQRAVGLPTDTFTELPDLLDKIQRCAESQLKLVVLEMDSSFKTNRLASFPMESIAADIPGSYREETRARRVDAPDAEEKRLEHGASTRRTQRTEEELFLDRVNAELRKLQSTELSQCELLEKAKSAEPIHWRRILEHLGEGLFNCAYERAM</sequence>
<accession>A0A1Q9EJ71</accession>
<name>A0A1Q9EJ71_SYMMI</name>
<feature type="region of interest" description="Disordered" evidence="1">
    <location>
        <begin position="172"/>
        <end position="193"/>
    </location>
</feature>
<comment type="caution">
    <text evidence="2">The sequence shown here is derived from an EMBL/GenBank/DDBJ whole genome shotgun (WGS) entry which is preliminary data.</text>
</comment>
<dbReference type="AlphaFoldDB" id="A0A1Q9EJ71"/>